<feature type="transmembrane region" description="Helical" evidence="7">
    <location>
        <begin position="595"/>
        <end position="613"/>
    </location>
</feature>
<evidence type="ECO:0000259" key="8">
    <source>
        <dbReference type="Pfam" id="PF00520"/>
    </source>
</evidence>
<feature type="transmembrane region" description="Helical" evidence="7">
    <location>
        <begin position="535"/>
        <end position="554"/>
    </location>
</feature>
<keyword evidence="4 7" id="KW-1133">Transmembrane helix</keyword>
<feature type="transmembrane region" description="Helical" evidence="7">
    <location>
        <begin position="475"/>
        <end position="494"/>
    </location>
</feature>
<dbReference type="Gene3D" id="1.10.287.70">
    <property type="match status" value="2"/>
</dbReference>
<evidence type="ECO:0000256" key="6">
    <source>
        <dbReference type="SAM" id="MobiDB-lite"/>
    </source>
</evidence>
<evidence type="ECO:0000256" key="5">
    <source>
        <dbReference type="ARBA" id="ARBA00023136"/>
    </source>
</evidence>
<feature type="domain" description="Ion transport" evidence="8">
    <location>
        <begin position="129"/>
        <end position="355"/>
    </location>
</feature>
<feature type="compositionally biased region" description="Acidic residues" evidence="6">
    <location>
        <begin position="743"/>
        <end position="761"/>
    </location>
</feature>
<dbReference type="SUPFAM" id="SSF81324">
    <property type="entry name" value="Voltage-gated potassium channels"/>
    <property type="match status" value="2"/>
</dbReference>
<dbReference type="PROSITE" id="PS00018">
    <property type="entry name" value="EF_HAND_1"/>
    <property type="match status" value="1"/>
</dbReference>
<feature type="transmembrane region" description="Helical" evidence="7">
    <location>
        <begin position="324"/>
        <end position="350"/>
    </location>
</feature>
<keyword evidence="5 7" id="KW-0472">Membrane</keyword>
<evidence type="ECO:0000256" key="1">
    <source>
        <dbReference type="ARBA" id="ARBA00004141"/>
    </source>
</evidence>
<evidence type="ECO:0000313" key="9">
    <source>
        <dbReference type="EMBL" id="KAG7161737.1"/>
    </source>
</evidence>
<protein>
    <submittedName>
        <fullName evidence="9">Two pore calcium channel protein 1-like 2</fullName>
    </submittedName>
</protein>
<feature type="transmembrane region" description="Helical" evidence="7">
    <location>
        <begin position="196"/>
        <end position="215"/>
    </location>
</feature>
<feature type="transmembrane region" description="Helical" evidence="7">
    <location>
        <begin position="129"/>
        <end position="147"/>
    </location>
</feature>
<dbReference type="AlphaFoldDB" id="A0A8J5MSC9"/>
<keyword evidence="10" id="KW-1185">Reference proteome</keyword>
<keyword evidence="2 7" id="KW-0812">Transmembrane</keyword>
<dbReference type="EMBL" id="JAHLQT010028808">
    <property type="protein sequence ID" value="KAG7161737.1"/>
    <property type="molecule type" value="Genomic_DNA"/>
</dbReference>
<dbReference type="GO" id="GO:0016020">
    <property type="term" value="C:membrane"/>
    <property type="evidence" value="ECO:0007669"/>
    <property type="project" value="UniProtKB-SubCell"/>
</dbReference>
<name>A0A8J5MSC9_HOMAM</name>
<feature type="domain" description="Ion transport" evidence="8">
    <location>
        <begin position="473"/>
        <end position="709"/>
    </location>
</feature>
<reference evidence="9" key="1">
    <citation type="journal article" date="2021" name="Sci. Adv.">
        <title>The American lobster genome reveals insights on longevity, neural, and immune adaptations.</title>
        <authorList>
            <person name="Polinski J.M."/>
            <person name="Zimin A.V."/>
            <person name="Clark K.F."/>
            <person name="Kohn A.B."/>
            <person name="Sadowski N."/>
            <person name="Timp W."/>
            <person name="Ptitsyn A."/>
            <person name="Khanna P."/>
            <person name="Romanova D.Y."/>
            <person name="Williams P."/>
            <person name="Greenwood S.J."/>
            <person name="Moroz L.L."/>
            <person name="Walt D.R."/>
            <person name="Bodnar A.G."/>
        </authorList>
    </citation>
    <scope>NUCLEOTIDE SEQUENCE</scope>
    <source>
        <strain evidence="9">GMGI-L3</strain>
    </source>
</reference>
<comment type="caution">
    <text evidence="9">The sequence shown here is derived from an EMBL/GenBank/DDBJ whole genome shotgun (WGS) entry which is preliminary data.</text>
</comment>
<proteinExistence type="predicted"/>
<feature type="transmembrane region" description="Helical" evidence="7">
    <location>
        <begin position="680"/>
        <end position="702"/>
    </location>
</feature>
<feature type="transmembrane region" description="Helical" evidence="7">
    <location>
        <begin position="257"/>
        <end position="279"/>
    </location>
</feature>
<feature type="region of interest" description="Disordered" evidence="6">
    <location>
        <begin position="743"/>
        <end position="773"/>
    </location>
</feature>
<dbReference type="Proteomes" id="UP000747542">
    <property type="component" value="Unassembled WGS sequence"/>
</dbReference>
<evidence type="ECO:0000256" key="4">
    <source>
        <dbReference type="ARBA" id="ARBA00022989"/>
    </source>
</evidence>
<evidence type="ECO:0000256" key="7">
    <source>
        <dbReference type="SAM" id="Phobius"/>
    </source>
</evidence>
<dbReference type="Pfam" id="PF00520">
    <property type="entry name" value="Ion_trans"/>
    <property type="match status" value="2"/>
</dbReference>
<dbReference type="InterPro" id="IPR018247">
    <property type="entry name" value="EF_Hand_1_Ca_BS"/>
</dbReference>
<evidence type="ECO:0000256" key="3">
    <source>
        <dbReference type="ARBA" id="ARBA00022837"/>
    </source>
</evidence>
<keyword evidence="3" id="KW-0106">Calcium</keyword>
<gene>
    <name evidence="9" type="primary">Tpc1-L2</name>
    <name evidence="9" type="ORF">Hamer_G007373</name>
</gene>
<dbReference type="InterPro" id="IPR011992">
    <property type="entry name" value="EF-hand-dom_pair"/>
</dbReference>
<evidence type="ECO:0000313" key="10">
    <source>
        <dbReference type="Proteomes" id="UP000747542"/>
    </source>
</evidence>
<dbReference type="PANTHER" id="PTHR46726:SF1">
    <property type="entry name" value="TWO-PORE CALCIUM CHANNEL 3"/>
    <property type="match status" value="1"/>
</dbReference>
<dbReference type="SUPFAM" id="SSF47473">
    <property type="entry name" value="EF-hand"/>
    <property type="match status" value="1"/>
</dbReference>
<feature type="transmembrane region" description="Helical" evidence="7">
    <location>
        <begin position="159"/>
        <end position="175"/>
    </location>
</feature>
<accession>A0A8J5MSC9</accession>
<sequence>MESINDNNNITEVIIENESNADQLASNNVEASASKVHHRRTSSLQLRKNKVDHDSTPISVIYKPEAETIEVSNIADGSTAIDSTDVPPVSDLNLLLAATYVEDARDGRHSDFKVSERHLKLYHMYQSKWGQIVLYCILFLHLSLALFEKPAVHGLSLKYWITITMEIGIMFFYLFRLIHISVFTPLTRFWSDTKNILIIVFVGLTFLDMVIYIGLVETGHYGIRWSRVLRPLFVVNFPEMRQIRRSFRNLRRTLPDVVNVLFLFFFSLAIFALMAFKLFGDRGLKWVNGRPYFQTYWDSIFDLYVLVTTANNPDIMMPAFDDSIAYVIFFVAFLIICYFIFMNIILAVIYNNYRKHLKNEVKKTVYSKRQQLSKAFEILAVNLGGQRIITRSRFVQFMRFLDSQKNPALINVFWIVLDTDGSHSLEKWEFLKLADLLNVEVSEVVDRRTFIGHYFPSVYYSRPSKFLCRVVRHKLFRVFFDILTLINAVVIGIATPYSTWDDSAEWFFLSFFMMEILLKLYVMGVRRYFKHMWNVFDIVVIGSAFVLGIVEAIIETERKSRLSLDVLLVLRVLRLVKIIGNVSRFKVIVHTISKIVPSLLTYGGVIMVFYYMFAMVGMESFQGLVKFTGYDIDGGSDLFCSNKKLEDSDFWNEHYCNNNFNDCLLIAYGYAAVTNPWARLYFLFFHLICVIIVLNIFTAFVLEVFILEYSASCQGNLESQMEKKIQEMGLSLRRKSQKAATVSEEDLVVSDSDSFDSEDEREGPFNEGESTVDGRITPGASSFYTGYKDISSETDVRFHISKRLKNVEVLLQKMFEKELDVDDLGPHISTLDQDLQDDEYVANQDQSLWGM</sequence>
<organism evidence="9 10">
    <name type="scientific">Homarus americanus</name>
    <name type="common">American lobster</name>
    <dbReference type="NCBI Taxonomy" id="6706"/>
    <lineage>
        <taxon>Eukaryota</taxon>
        <taxon>Metazoa</taxon>
        <taxon>Ecdysozoa</taxon>
        <taxon>Arthropoda</taxon>
        <taxon>Crustacea</taxon>
        <taxon>Multicrustacea</taxon>
        <taxon>Malacostraca</taxon>
        <taxon>Eumalacostraca</taxon>
        <taxon>Eucarida</taxon>
        <taxon>Decapoda</taxon>
        <taxon>Pleocyemata</taxon>
        <taxon>Astacidea</taxon>
        <taxon>Nephropoidea</taxon>
        <taxon>Nephropidae</taxon>
        <taxon>Homarus</taxon>
    </lineage>
</organism>
<dbReference type="InterPro" id="IPR005821">
    <property type="entry name" value="Ion_trans_dom"/>
</dbReference>
<feature type="transmembrane region" description="Helical" evidence="7">
    <location>
        <begin position="506"/>
        <end position="523"/>
    </location>
</feature>
<dbReference type="GO" id="GO:0005216">
    <property type="term" value="F:monoatomic ion channel activity"/>
    <property type="evidence" value="ECO:0007669"/>
    <property type="project" value="InterPro"/>
</dbReference>
<dbReference type="Gene3D" id="1.20.120.350">
    <property type="entry name" value="Voltage-gated potassium channels. Chain C"/>
    <property type="match status" value="1"/>
</dbReference>
<comment type="subcellular location">
    <subcellularLocation>
        <location evidence="1">Membrane</location>
        <topology evidence="1">Multi-pass membrane protein</topology>
    </subcellularLocation>
</comment>
<dbReference type="InterPro" id="IPR027359">
    <property type="entry name" value="Volt_channel_dom_sf"/>
</dbReference>
<evidence type="ECO:0000256" key="2">
    <source>
        <dbReference type="ARBA" id="ARBA00022692"/>
    </source>
</evidence>
<dbReference type="PANTHER" id="PTHR46726">
    <property type="entry name" value="TWO PORE CHANNEL 3"/>
    <property type="match status" value="1"/>
</dbReference>